<dbReference type="RefSeq" id="WP_002703401.1">
    <property type="nucleotide sequence ID" value="NZ_AAWS01000054.1"/>
</dbReference>
<dbReference type="Proteomes" id="UP000004095">
    <property type="component" value="Unassembled WGS sequence"/>
</dbReference>
<dbReference type="SUPFAM" id="SSF55729">
    <property type="entry name" value="Acyl-CoA N-acyltransferases (Nat)"/>
    <property type="match status" value="1"/>
</dbReference>
<name>A1ZWU7_MICM2</name>
<accession>A1ZWU7</accession>
<protein>
    <submittedName>
        <fullName evidence="1">Uncharacterized protein</fullName>
    </submittedName>
</protein>
<reference evidence="1 2" key="1">
    <citation type="submission" date="2007-01" db="EMBL/GenBank/DDBJ databases">
        <authorList>
            <person name="Haygood M."/>
            <person name="Podell S."/>
            <person name="Anderson C."/>
            <person name="Hopkinson B."/>
            <person name="Roe K."/>
            <person name="Barbeau K."/>
            <person name="Gaasterland T."/>
            <person name="Ferriera S."/>
            <person name="Johnson J."/>
            <person name="Kravitz S."/>
            <person name="Beeson K."/>
            <person name="Sutton G."/>
            <person name="Rogers Y.-H."/>
            <person name="Friedman R."/>
            <person name="Frazier M."/>
            <person name="Venter J.C."/>
        </authorList>
    </citation>
    <scope>NUCLEOTIDE SEQUENCE [LARGE SCALE GENOMIC DNA]</scope>
    <source>
        <strain evidence="1 2">ATCC 23134</strain>
    </source>
</reference>
<gene>
    <name evidence="1" type="ORF">M23134_05894</name>
</gene>
<evidence type="ECO:0000313" key="2">
    <source>
        <dbReference type="Proteomes" id="UP000004095"/>
    </source>
</evidence>
<proteinExistence type="predicted"/>
<keyword evidence="2" id="KW-1185">Reference proteome</keyword>
<evidence type="ECO:0000313" key="1">
    <source>
        <dbReference type="EMBL" id="EAY25124.1"/>
    </source>
</evidence>
<dbReference type="eggNOG" id="ENOG5033MGA">
    <property type="taxonomic scope" value="Bacteria"/>
</dbReference>
<dbReference type="AlphaFoldDB" id="A1ZWU7"/>
<sequence>MYSINEKSTAKNQALTEDKVLSIIDGLIFCQVGRKSLEKYSKFVYDVYVDSYKKRNGWEPVDGELEHMIQEDKEQFEHSYYFAFKTHEGEFVGGAKVTKKVPSLDFAIETEFNYNLKEFFEMGNIPTRDFWHMGRTAINKYTLQAAETKLSSVQILDKLMWECYNVVTQEEHNMIIGEADAMAYRIYRVKGVHVQRMGEGIDYLGSITYPVFILGKDLKSWMNINSHLS</sequence>
<dbReference type="OrthoDB" id="1160046at2"/>
<dbReference type="Gene3D" id="3.40.630.30">
    <property type="match status" value="1"/>
</dbReference>
<organism evidence="1 2">
    <name type="scientific">Microscilla marina ATCC 23134</name>
    <dbReference type="NCBI Taxonomy" id="313606"/>
    <lineage>
        <taxon>Bacteria</taxon>
        <taxon>Pseudomonadati</taxon>
        <taxon>Bacteroidota</taxon>
        <taxon>Cytophagia</taxon>
        <taxon>Cytophagales</taxon>
        <taxon>Microscillaceae</taxon>
        <taxon>Microscilla</taxon>
    </lineage>
</organism>
<dbReference type="EMBL" id="AAWS01000054">
    <property type="protein sequence ID" value="EAY25124.1"/>
    <property type="molecule type" value="Genomic_DNA"/>
</dbReference>
<comment type="caution">
    <text evidence="1">The sequence shown here is derived from an EMBL/GenBank/DDBJ whole genome shotgun (WGS) entry which is preliminary data.</text>
</comment>
<dbReference type="InterPro" id="IPR016181">
    <property type="entry name" value="Acyl_CoA_acyltransferase"/>
</dbReference>